<gene>
    <name evidence="1" type="ORF">N656DRAFT_311882</name>
</gene>
<comment type="caution">
    <text evidence="1">The sequence shown here is derived from an EMBL/GenBank/DDBJ whole genome shotgun (WGS) entry which is preliminary data.</text>
</comment>
<sequence length="68" mass="7464">MHERYLSSSCVGEAPYHTLCAPFQFCGGHIGLRSSTQCSRRSHCTGTSQWQNLTDGFSSPAVRLLSKS</sequence>
<reference evidence="1" key="2">
    <citation type="submission" date="2023-05" db="EMBL/GenBank/DDBJ databases">
        <authorList>
            <consortium name="Lawrence Berkeley National Laboratory"/>
            <person name="Steindorff A."/>
            <person name="Hensen N."/>
            <person name="Bonometti L."/>
            <person name="Westerberg I."/>
            <person name="Brannstrom I.O."/>
            <person name="Guillou S."/>
            <person name="Cros-Aarteil S."/>
            <person name="Calhoun S."/>
            <person name="Haridas S."/>
            <person name="Kuo A."/>
            <person name="Mondo S."/>
            <person name="Pangilinan J."/>
            <person name="Riley R."/>
            <person name="Labutti K."/>
            <person name="Andreopoulos B."/>
            <person name="Lipzen A."/>
            <person name="Chen C."/>
            <person name="Yanf M."/>
            <person name="Daum C."/>
            <person name="Ng V."/>
            <person name="Clum A."/>
            <person name="Ohm R."/>
            <person name="Martin F."/>
            <person name="Silar P."/>
            <person name="Natvig D."/>
            <person name="Lalanne C."/>
            <person name="Gautier V."/>
            <person name="Ament-Velasquez S.L."/>
            <person name="Kruys A."/>
            <person name="Hutchinson M.I."/>
            <person name="Powell A.J."/>
            <person name="Barry K."/>
            <person name="Miller A.N."/>
            <person name="Grigoriev I.V."/>
            <person name="Debuchy R."/>
            <person name="Gladieux P."/>
            <person name="Thoren M.H."/>
            <person name="Johannesson H."/>
        </authorList>
    </citation>
    <scope>NUCLEOTIDE SEQUENCE</scope>
    <source>
        <strain evidence="1">CBS 508.74</strain>
    </source>
</reference>
<dbReference type="GeneID" id="89933325"/>
<evidence type="ECO:0000313" key="1">
    <source>
        <dbReference type="EMBL" id="KAK4109973.1"/>
    </source>
</evidence>
<keyword evidence="2" id="KW-1185">Reference proteome</keyword>
<dbReference type="RefSeq" id="XP_064667543.1">
    <property type="nucleotide sequence ID" value="XM_064809202.1"/>
</dbReference>
<protein>
    <submittedName>
        <fullName evidence="1">Uncharacterized protein</fullName>
    </submittedName>
</protein>
<dbReference type="EMBL" id="MU853353">
    <property type="protein sequence ID" value="KAK4109973.1"/>
    <property type="molecule type" value="Genomic_DNA"/>
</dbReference>
<accession>A0AAN6QGS7</accession>
<name>A0AAN6QGS7_9PEZI</name>
<evidence type="ECO:0000313" key="2">
    <source>
        <dbReference type="Proteomes" id="UP001302812"/>
    </source>
</evidence>
<dbReference type="AlphaFoldDB" id="A0AAN6QGS7"/>
<reference evidence="1" key="1">
    <citation type="journal article" date="2023" name="Mol. Phylogenet. Evol.">
        <title>Genome-scale phylogeny and comparative genomics of the fungal order Sordariales.</title>
        <authorList>
            <person name="Hensen N."/>
            <person name="Bonometti L."/>
            <person name="Westerberg I."/>
            <person name="Brannstrom I.O."/>
            <person name="Guillou S."/>
            <person name="Cros-Aarteil S."/>
            <person name="Calhoun S."/>
            <person name="Haridas S."/>
            <person name="Kuo A."/>
            <person name="Mondo S."/>
            <person name="Pangilinan J."/>
            <person name="Riley R."/>
            <person name="LaButti K."/>
            <person name="Andreopoulos B."/>
            <person name="Lipzen A."/>
            <person name="Chen C."/>
            <person name="Yan M."/>
            <person name="Daum C."/>
            <person name="Ng V."/>
            <person name="Clum A."/>
            <person name="Steindorff A."/>
            <person name="Ohm R.A."/>
            <person name="Martin F."/>
            <person name="Silar P."/>
            <person name="Natvig D.O."/>
            <person name="Lalanne C."/>
            <person name="Gautier V."/>
            <person name="Ament-Velasquez S.L."/>
            <person name="Kruys A."/>
            <person name="Hutchinson M.I."/>
            <person name="Powell A.J."/>
            <person name="Barry K."/>
            <person name="Miller A.N."/>
            <person name="Grigoriev I.V."/>
            <person name="Debuchy R."/>
            <person name="Gladieux P."/>
            <person name="Hiltunen Thoren M."/>
            <person name="Johannesson H."/>
        </authorList>
    </citation>
    <scope>NUCLEOTIDE SEQUENCE</scope>
    <source>
        <strain evidence="1">CBS 508.74</strain>
    </source>
</reference>
<proteinExistence type="predicted"/>
<dbReference type="Proteomes" id="UP001302812">
    <property type="component" value="Unassembled WGS sequence"/>
</dbReference>
<organism evidence="1 2">
    <name type="scientific">Canariomyces notabilis</name>
    <dbReference type="NCBI Taxonomy" id="2074819"/>
    <lineage>
        <taxon>Eukaryota</taxon>
        <taxon>Fungi</taxon>
        <taxon>Dikarya</taxon>
        <taxon>Ascomycota</taxon>
        <taxon>Pezizomycotina</taxon>
        <taxon>Sordariomycetes</taxon>
        <taxon>Sordariomycetidae</taxon>
        <taxon>Sordariales</taxon>
        <taxon>Chaetomiaceae</taxon>
        <taxon>Canariomyces</taxon>
    </lineage>
</organism>